<gene>
    <name evidence="1" type="ORF">GCM10007100_22030</name>
</gene>
<organism evidence="1 2">
    <name type="scientific">Roseibacillus persicicus</name>
    <dbReference type="NCBI Taxonomy" id="454148"/>
    <lineage>
        <taxon>Bacteria</taxon>
        <taxon>Pseudomonadati</taxon>
        <taxon>Verrucomicrobiota</taxon>
        <taxon>Verrucomicrobiia</taxon>
        <taxon>Verrucomicrobiales</taxon>
        <taxon>Verrucomicrobiaceae</taxon>
        <taxon>Roseibacillus</taxon>
    </lineage>
</organism>
<dbReference type="EMBL" id="BMXI01000009">
    <property type="protein sequence ID" value="GHC55110.1"/>
    <property type="molecule type" value="Genomic_DNA"/>
</dbReference>
<comment type="caution">
    <text evidence="1">The sequence shown here is derived from an EMBL/GenBank/DDBJ whole genome shotgun (WGS) entry which is preliminary data.</text>
</comment>
<dbReference type="Proteomes" id="UP000644507">
    <property type="component" value="Unassembled WGS sequence"/>
</dbReference>
<dbReference type="AlphaFoldDB" id="A0A918WK82"/>
<proteinExistence type="predicted"/>
<keyword evidence="2" id="KW-1185">Reference proteome</keyword>
<sequence length="67" mass="7680">MVKFQFFCICASGKRRAIVYPMKATKSHSPFQTFANALKTFAKAYFRTPFGCALYAEYYARERGSTC</sequence>
<protein>
    <submittedName>
        <fullName evidence="1">Uncharacterized protein</fullName>
    </submittedName>
</protein>
<reference evidence="1" key="1">
    <citation type="journal article" date="2014" name="Int. J. Syst. Evol. Microbiol.">
        <title>Complete genome sequence of Corynebacterium casei LMG S-19264T (=DSM 44701T), isolated from a smear-ripened cheese.</title>
        <authorList>
            <consortium name="US DOE Joint Genome Institute (JGI-PGF)"/>
            <person name="Walter F."/>
            <person name="Albersmeier A."/>
            <person name="Kalinowski J."/>
            <person name="Ruckert C."/>
        </authorList>
    </citation>
    <scope>NUCLEOTIDE SEQUENCE</scope>
    <source>
        <strain evidence="1">KCTC 12988</strain>
    </source>
</reference>
<name>A0A918WK82_9BACT</name>
<reference evidence="1" key="2">
    <citation type="submission" date="2020-09" db="EMBL/GenBank/DDBJ databases">
        <authorList>
            <person name="Sun Q."/>
            <person name="Kim S."/>
        </authorList>
    </citation>
    <scope>NUCLEOTIDE SEQUENCE</scope>
    <source>
        <strain evidence="1">KCTC 12988</strain>
    </source>
</reference>
<evidence type="ECO:0000313" key="2">
    <source>
        <dbReference type="Proteomes" id="UP000644507"/>
    </source>
</evidence>
<evidence type="ECO:0000313" key="1">
    <source>
        <dbReference type="EMBL" id="GHC55110.1"/>
    </source>
</evidence>
<accession>A0A918WK82</accession>